<dbReference type="InterPro" id="IPR003705">
    <property type="entry name" value="CbiN"/>
</dbReference>
<name>B8GJH0_METPE</name>
<keyword evidence="9 10" id="KW-0170">Cobalt</keyword>
<gene>
    <name evidence="10" type="primary">cbiN</name>
    <name evidence="11" type="ordered locus">Mpal_1703</name>
</gene>
<keyword evidence="3 10" id="KW-1003">Cell membrane</keyword>
<comment type="subcellular location">
    <subcellularLocation>
        <location evidence="10">Cell membrane</location>
        <topology evidence="10">Multi-pass membrane protein</topology>
    </subcellularLocation>
</comment>
<dbReference type="NCBIfam" id="NF002780">
    <property type="entry name" value="PRK02898.1"/>
    <property type="match status" value="1"/>
</dbReference>
<protein>
    <recommendedName>
        <fullName evidence="10">Cobalt transport protein CbiN</fullName>
    </recommendedName>
    <alternativeName>
        <fullName evidence="10">Energy-coupling factor transporter probable substrate-capture protein CbiN</fullName>
        <shortName evidence="10">ECF transporter S component CbiN</shortName>
    </alternativeName>
</protein>
<sequence precursor="true">MKYTLEIIAIMAVVIFAGIFVVVNAHMAGTLAPGEVAWGGSDDGATKIIESTGYTPWFSPIYTPPSSEIETLFFCLQSAAGALVIGYFFGYYRGRQERKNIEQTKKQV</sequence>
<keyword evidence="4 10" id="KW-0169">Cobalamin biosynthesis</keyword>
<comment type="similarity">
    <text evidence="10">Belongs to the CbiN family.</text>
</comment>
<dbReference type="AlphaFoldDB" id="B8GJH0"/>
<evidence type="ECO:0000256" key="9">
    <source>
        <dbReference type="ARBA" id="ARBA00023285"/>
    </source>
</evidence>
<keyword evidence="8 10" id="KW-0472">Membrane</keyword>
<dbReference type="KEGG" id="mpl:Mpal_1703"/>
<dbReference type="PANTHER" id="PTHR38662:SF1">
    <property type="entry name" value="COBALT TRANSPORT PROTEIN CBIN"/>
    <property type="match status" value="1"/>
</dbReference>
<keyword evidence="6 10" id="KW-1133">Transmembrane helix</keyword>
<dbReference type="UniPathway" id="UPA00148"/>
<dbReference type="GO" id="GO:0009236">
    <property type="term" value="P:cobalamin biosynthetic process"/>
    <property type="evidence" value="ECO:0007669"/>
    <property type="project" value="UniProtKB-UniRule"/>
</dbReference>
<evidence type="ECO:0000256" key="7">
    <source>
        <dbReference type="ARBA" id="ARBA00023065"/>
    </source>
</evidence>
<comment type="function">
    <text evidence="10">Part of the energy-coupling factor (ECF) transporter complex CbiMNOQ involved in cobalt import.</text>
</comment>
<dbReference type="Proteomes" id="UP000002457">
    <property type="component" value="Chromosome"/>
</dbReference>
<evidence type="ECO:0000256" key="6">
    <source>
        <dbReference type="ARBA" id="ARBA00022989"/>
    </source>
</evidence>
<dbReference type="GO" id="GO:0005886">
    <property type="term" value="C:plasma membrane"/>
    <property type="evidence" value="ECO:0007669"/>
    <property type="project" value="UniProtKB-SubCell"/>
</dbReference>
<dbReference type="GO" id="GO:0015087">
    <property type="term" value="F:cobalt ion transmembrane transporter activity"/>
    <property type="evidence" value="ECO:0007669"/>
    <property type="project" value="UniProtKB-UniRule"/>
</dbReference>
<evidence type="ECO:0000313" key="12">
    <source>
        <dbReference type="Proteomes" id="UP000002457"/>
    </source>
</evidence>
<evidence type="ECO:0000256" key="2">
    <source>
        <dbReference type="ARBA" id="ARBA00022448"/>
    </source>
</evidence>
<reference evidence="11 12" key="1">
    <citation type="journal article" date="2015" name="Genome Announc.">
        <title>Complete Genome Sequence of Methanosphaerula palustris E1-9CT, a Hydrogenotrophic Methanogen Isolated from a Minerotrophic Fen Peatland.</title>
        <authorList>
            <person name="Cadillo-Quiroz H."/>
            <person name="Browne P."/>
            <person name="Kyrpides N."/>
            <person name="Woyke T."/>
            <person name="Goodwin L."/>
            <person name="Detter C."/>
            <person name="Yavitt J.B."/>
            <person name="Zinder S.H."/>
        </authorList>
    </citation>
    <scope>NUCLEOTIDE SEQUENCE [LARGE SCALE GENOMIC DNA]</scope>
    <source>
        <strain evidence="12">ATCC BAA-1556 / DSM 19958 / E1-9c</strain>
    </source>
</reference>
<dbReference type="RefSeq" id="WP_012618330.1">
    <property type="nucleotide sequence ID" value="NC_011832.1"/>
</dbReference>
<dbReference type="eggNOG" id="arCOG04384">
    <property type="taxonomic scope" value="Archaea"/>
</dbReference>
<dbReference type="EMBL" id="CP001338">
    <property type="protein sequence ID" value="ACL17011.1"/>
    <property type="molecule type" value="Genomic_DNA"/>
</dbReference>
<accession>B8GJH0</accession>
<feature type="transmembrane region" description="Helical" evidence="10">
    <location>
        <begin position="71"/>
        <end position="92"/>
    </location>
</feature>
<evidence type="ECO:0000256" key="1">
    <source>
        <dbReference type="ARBA" id="ARBA00022426"/>
    </source>
</evidence>
<evidence type="ECO:0000256" key="4">
    <source>
        <dbReference type="ARBA" id="ARBA00022573"/>
    </source>
</evidence>
<keyword evidence="2 10" id="KW-0813">Transport</keyword>
<dbReference type="STRING" id="521011.Mpal_1703"/>
<dbReference type="HOGENOM" id="CLU_136197_2_0_2"/>
<dbReference type="PANTHER" id="PTHR38662">
    <property type="entry name" value="COBALT TRANSPORT PROTEIN CBIN"/>
    <property type="match status" value="1"/>
</dbReference>
<keyword evidence="5 10" id="KW-0812">Transmembrane</keyword>
<keyword evidence="12" id="KW-1185">Reference proteome</keyword>
<organism evidence="11 12">
    <name type="scientific">Methanosphaerula palustris (strain ATCC BAA-1556 / DSM 19958 / E1-9c)</name>
    <dbReference type="NCBI Taxonomy" id="521011"/>
    <lineage>
        <taxon>Archaea</taxon>
        <taxon>Methanobacteriati</taxon>
        <taxon>Methanobacteriota</taxon>
        <taxon>Stenosarchaea group</taxon>
        <taxon>Methanomicrobia</taxon>
        <taxon>Methanomicrobiales</taxon>
        <taxon>Methanoregulaceae</taxon>
        <taxon>Methanosphaerula</taxon>
    </lineage>
</organism>
<evidence type="ECO:0000256" key="5">
    <source>
        <dbReference type="ARBA" id="ARBA00022692"/>
    </source>
</evidence>
<feature type="transmembrane region" description="Helical" evidence="10">
    <location>
        <begin position="7"/>
        <end position="28"/>
    </location>
</feature>
<comment type="pathway">
    <text evidence="10">Cofactor biosynthesis; adenosylcobalamin biosynthesis.</text>
</comment>
<dbReference type="Pfam" id="PF02553">
    <property type="entry name" value="CbiN"/>
    <property type="match status" value="1"/>
</dbReference>
<dbReference type="HAMAP" id="MF_00330">
    <property type="entry name" value="CbiN"/>
    <property type="match status" value="1"/>
</dbReference>
<dbReference type="OrthoDB" id="187156at2157"/>
<keyword evidence="1 10" id="KW-0171">Cobalt transport</keyword>
<evidence type="ECO:0000313" key="11">
    <source>
        <dbReference type="EMBL" id="ACL17011.1"/>
    </source>
</evidence>
<dbReference type="GeneID" id="7271266"/>
<proteinExistence type="inferred from homology"/>
<comment type="subunit">
    <text evidence="10">Forms an energy-coupling factor (ECF) transporter complex composed of an ATP-binding protein (A component, CbiO), a transmembrane protein (T component, CbiQ) and 2 possible substrate-capture proteins (S components, CbiM and CbiN) of unknown stoichimetry.</text>
</comment>
<evidence type="ECO:0000256" key="10">
    <source>
        <dbReference type="HAMAP-Rule" id="MF_00330"/>
    </source>
</evidence>
<keyword evidence="7 10" id="KW-0406">Ion transport</keyword>
<evidence type="ECO:0000256" key="3">
    <source>
        <dbReference type="ARBA" id="ARBA00022475"/>
    </source>
</evidence>
<evidence type="ECO:0000256" key="8">
    <source>
        <dbReference type="ARBA" id="ARBA00023136"/>
    </source>
</evidence>